<dbReference type="Pfam" id="PF07914">
    <property type="entry name" value="DUF1679"/>
    <property type="match status" value="1"/>
</dbReference>
<evidence type="ECO:0000313" key="3">
    <source>
        <dbReference type="Proteomes" id="UP001328107"/>
    </source>
</evidence>
<gene>
    <name evidence="2" type="ORF">PMAYCL1PPCAC_31120</name>
</gene>
<dbReference type="InterPro" id="IPR011009">
    <property type="entry name" value="Kinase-like_dom_sf"/>
</dbReference>
<name>A0AAN5DF46_9BILA</name>
<evidence type="ECO:0000259" key="1">
    <source>
        <dbReference type="SMART" id="SM00587"/>
    </source>
</evidence>
<comment type="caution">
    <text evidence="2">The sequence shown here is derived from an EMBL/GenBank/DDBJ whole genome shotgun (WGS) entry which is preliminary data.</text>
</comment>
<dbReference type="InterPro" id="IPR052961">
    <property type="entry name" value="Oxido-Kinase-like_Enzymes"/>
</dbReference>
<dbReference type="AlphaFoldDB" id="A0AAN5DF46"/>
<dbReference type="InterPro" id="IPR012877">
    <property type="entry name" value="Dhs-27"/>
</dbReference>
<dbReference type="SUPFAM" id="SSF56112">
    <property type="entry name" value="Protein kinase-like (PK-like)"/>
    <property type="match status" value="1"/>
</dbReference>
<organism evidence="2 3">
    <name type="scientific">Pristionchus mayeri</name>
    <dbReference type="NCBI Taxonomy" id="1317129"/>
    <lineage>
        <taxon>Eukaryota</taxon>
        <taxon>Metazoa</taxon>
        <taxon>Ecdysozoa</taxon>
        <taxon>Nematoda</taxon>
        <taxon>Chromadorea</taxon>
        <taxon>Rhabditida</taxon>
        <taxon>Rhabditina</taxon>
        <taxon>Diplogasteromorpha</taxon>
        <taxon>Diplogasteroidea</taxon>
        <taxon>Neodiplogasteridae</taxon>
        <taxon>Pristionchus</taxon>
    </lineage>
</organism>
<dbReference type="EMBL" id="BTRK01000006">
    <property type="protein sequence ID" value="GMR60925.1"/>
    <property type="molecule type" value="Genomic_DNA"/>
</dbReference>
<dbReference type="Gene3D" id="3.90.1200.10">
    <property type="match status" value="1"/>
</dbReference>
<feature type="domain" description="CHK kinase-like" evidence="1">
    <location>
        <begin position="1"/>
        <end position="181"/>
    </location>
</feature>
<protein>
    <recommendedName>
        <fullName evidence="1">CHK kinase-like domain-containing protein</fullName>
    </recommendedName>
</protein>
<proteinExistence type="predicted"/>
<sequence>MEDLSGRMTNDVDFSKGYSVDVVKRIIRSIVGYQSAQLSAEKKFAVSDKTVVHEALKSMAVHCIGALAEKEWLPKDGDKRRDLLSFISSVEKLQDEYPDFAKSLPLTHCNLWPNNMLFEKIKDNPDGELLAIVDWQCASIGNALLDVSSAIGVCLSPENRREHEEELVEFYRTEMENRKDRFTENTDFDKDPVFKMYRESLKWAALQLVFTAVFNPSADQPEEG</sequence>
<dbReference type="PANTHER" id="PTHR23020:SF20">
    <property type="entry name" value="CHK KINASE-LIKE DOMAIN-CONTAINING PROTEIN"/>
    <property type="match status" value="1"/>
</dbReference>
<keyword evidence="3" id="KW-1185">Reference proteome</keyword>
<evidence type="ECO:0000313" key="2">
    <source>
        <dbReference type="EMBL" id="GMR60925.1"/>
    </source>
</evidence>
<reference evidence="3" key="1">
    <citation type="submission" date="2022-10" db="EMBL/GenBank/DDBJ databases">
        <title>Genome assembly of Pristionchus species.</title>
        <authorList>
            <person name="Yoshida K."/>
            <person name="Sommer R.J."/>
        </authorList>
    </citation>
    <scope>NUCLEOTIDE SEQUENCE [LARGE SCALE GENOMIC DNA]</scope>
    <source>
        <strain evidence="3">RS5460</strain>
    </source>
</reference>
<dbReference type="PANTHER" id="PTHR23020">
    <property type="entry name" value="UNCHARACTERIZED NUCLEAR HORMONE RECEPTOR-RELATED"/>
    <property type="match status" value="1"/>
</dbReference>
<dbReference type="SMART" id="SM00587">
    <property type="entry name" value="CHK"/>
    <property type="match status" value="1"/>
</dbReference>
<dbReference type="Proteomes" id="UP001328107">
    <property type="component" value="Unassembled WGS sequence"/>
</dbReference>
<dbReference type="InterPro" id="IPR015897">
    <property type="entry name" value="CHK_kinase-like"/>
</dbReference>
<accession>A0AAN5DF46</accession>